<dbReference type="Proteomes" id="UP000638648">
    <property type="component" value="Unassembled WGS sequence"/>
</dbReference>
<dbReference type="SUPFAM" id="SSF50475">
    <property type="entry name" value="FMN-binding split barrel"/>
    <property type="match status" value="1"/>
</dbReference>
<dbReference type="RefSeq" id="WP_192749600.1">
    <property type="nucleotide sequence ID" value="NZ_BAABJL010000133.1"/>
</dbReference>
<dbReference type="PANTHER" id="PTHR35176">
    <property type="entry name" value="HEME OXYGENASE HI_0854-RELATED"/>
    <property type="match status" value="1"/>
</dbReference>
<dbReference type="GO" id="GO:0070967">
    <property type="term" value="F:coenzyme F420 binding"/>
    <property type="evidence" value="ECO:0007669"/>
    <property type="project" value="TreeGrafter"/>
</dbReference>
<accession>A0A927MQW6</accession>
<evidence type="ECO:0000313" key="3">
    <source>
        <dbReference type="EMBL" id="MBE1605226.1"/>
    </source>
</evidence>
<dbReference type="GO" id="GO:0005829">
    <property type="term" value="C:cytosol"/>
    <property type="evidence" value="ECO:0007669"/>
    <property type="project" value="TreeGrafter"/>
</dbReference>
<dbReference type="EMBL" id="JADBEM010000001">
    <property type="protein sequence ID" value="MBE1605226.1"/>
    <property type="molecule type" value="Genomic_DNA"/>
</dbReference>
<evidence type="ECO:0000256" key="1">
    <source>
        <dbReference type="ARBA" id="ARBA00023002"/>
    </source>
</evidence>
<evidence type="ECO:0000259" key="2">
    <source>
        <dbReference type="Pfam" id="PF01243"/>
    </source>
</evidence>
<dbReference type="Pfam" id="PF01243">
    <property type="entry name" value="PNPOx_N"/>
    <property type="match status" value="1"/>
</dbReference>
<dbReference type="InterPro" id="IPR012349">
    <property type="entry name" value="Split_barrel_FMN-bd"/>
</dbReference>
<organism evidence="3 4">
    <name type="scientific">Actinopolymorpha pittospori</name>
    <dbReference type="NCBI Taxonomy" id="648752"/>
    <lineage>
        <taxon>Bacteria</taxon>
        <taxon>Bacillati</taxon>
        <taxon>Actinomycetota</taxon>
        <taxon>Actinomycetes</taxon>
        <taxon>Propionibacteriales</taxon>
        <taxon>Actinopolymorphaceae</taxon>
        <taxon>Actinopolymorpha</taxon>
    </lineage>
</organism>
<proteinExistence type="predicted"/>
<dbReference type="GO" id="GO:0016627">
    <property type="term" value="F:oxidoreductase activity, acting on the CH-CH group of donors"/>
    <property type="evidence" value="ECO:0007669"/>
    <property type="project" value="TreeGrafter"/>
</dbReference>
<comment type="caution">
    <text evidence="3">The sequence shown here is derived from an EMBL/GenBank/DDBJ whole genome shotgun (WGS) entry which is preliminary data.</text>
</comment>
<protein>
    <recommendedName>
        <fullName evidence="2">Pyridoxamine 5'-phosphate oxidase N-terminal domain-containing protein</fullName>
    </recommendedName>
</protein>
<gene>
    <name evidence="3" type="ORF">HEB94_002074</name>
</gene>
<evidence type="ECO:0000313" key="4">
    <source>
        <dbReference type="Proteomes" id="UP000638648"/>
    </source>
</evidence>
<dbReference type="InterPro" id="IPR052019">
    <property type="entry name" value="F420H2_bilvrd_red/Heme_oxyg"/>
</dbReference>
<sequence>MTIPVAAPPEMFGSVVPSDLLPWGWAEERLVAAQTYWVATSRPSGRAHVRPVRGVWSEDGFVFSTGSPVVAGILTVNPEIAVHLESGQDAVIVEGTAERLTEPDALEDYVQATNHKYARRAFVAGEAVAGAGIPPGPAFRVSPSVVFGWDVGLHNPTRWSWSASSRARLR</sequence>
<dbReference type="Gene3D" id="2.30.110.10">
    <property type="entry name" value="Electron Transport, Fmn-binding Protein, Chain A"/>
    <property type="match status" value="1"/>
</dbReference>
<reference evidence="3" key="1">
    <citation type="submission" date="2020-10" db="EMBL/GenBank/DDBJ databases">
        <title>Sequencing the genomes of 1000 actinobacteria strains.</title>
        <authorList>
            <person name="Klenk H.-P."/>
        </authorList>
    </citation>
    <scope>NUCLEOTIDE SEQUENCE</scope>
    <source>
        <strain evidence="3">DSM 45354</strain>
    </source>
</reference>
<keyword evidence="4" id="KW-1185">Reference proteome</keyword>
<dbReference type="PANTHER" id="PTHR35176:SF4">
    <property type="entry name" value="PYRIDOXAMINE 5'-PHOSPHATE OXIDASE-RELATED FMN-BINDING"/>
    <property type="match status" value="1"/>
</dbReference>
<name>A0A927MQW6_9ACTN</name>
<dbReference type="InterPro" id="IPR011576">
    <property type="entry name" value="Pyridox_Oxase_N"/>
</dbReference>
<dbReference type="AlphaFoldDB" id="A0A927MQW6"/>
<feature type="domain" description="Pyridoxamine 5'-phosphate oxidase N-terminal" evidence="2">
    <location>
        <begin position="29"/>
        <end position="149"/>
    </location>
</feature>
<keyword evidence="1" id="KW-0560">Oxidoreductase</keyword>